<dbReference type="EMBL" id="MU826356">
    <property type="protein sequence ID" value="KAJ7379743.1"/>
    <property type="molecule type" value="Genomic_DNA"/>
</dbReference>
<gene>
    <name evidence="1" type="ORF">OS493_014150</name>
</gene>
<protein>
    <submittedName>
        <fullName evidence="1">Uncharacterized protein</fullName>
    </submittedName>
</protein>
<keyword evidence="2" id="KW-1185">Reference proteome</keyword>
<sequence>MVLWHCNVGGVYHRPDTACPGLDTSLKNCIPSCPSVGQSSPPKDHHFGGFALPVRRLLDDKKTYVNLECYDDKDYVNFDMITK</sequence>
<organism evidence="1 2">
    <name type="scientific">Desmophyllum pertusum</name>
    <dbReference type="NCBI Taxonomy" id="174260"/>
    <lineage>
        <taxon>Eukaryota</taxon>
        <taxon>Metazoa</taxon>
        <taxon>Cnidaria</taxon>
        <taxon>Anthozoa</taxon>
        <taxon>Hexacorallia</taxon>
        <taxon>Scleractinia</taxon>
        <taxon>Caryophylliina</taxon>
        <taxon>Caryophylliidae</taxon>
        <taxon>Desmophyllum</taxon>
    </lineage>
</organism>
<dbReference type="Proteomes" id="UP001163046">
    <property type="component" value="Unassembled WGS sequence"/>
</dbReference>
<accession>A0A9W9ZDK6</accession>
<name>A0A9W9ZDK6_9CNID</name>
<comment type="caution">
    <text evidence="1">The sequence shown here is derived from an EMBL/GenBank/DDBJ whole genome shotgun (WGS) entry which is preliminary data.</text>
</comment>
<dbReference type="AlphaFoldDB" id="A0A9W9ZDK6"/>
<evidence type="ECO:0000313" key="1">
    <source>
        <dbReference type="EMBL" id="KAJ7379743.1"/>
    </source>
</evidence>
<evidence type="ECO:0000313" key="2">
    <source>
        <dbReference type="Proteomes" id="UP001163046"/>
    </source>
</evidence>
<proteinExistence type="predicted"/>
<reference evidence="1" key="1">
    <citation type="submission" date="2023-01" db="EMBL/GenBank/DDBJ databases">
        <title>Genome assembly of the deep-sea coral Lophelia pertusa.</title>
        <authorList>
            <person name="Herrera S."/>
            <person name="Cordes E."/>
        </authorList>
    </citation>
    <scope>NUCLEOTIDE SEQUENCE</scope>
    <source>
        <strain evidence="1">USNM1676648</strain>
        <tissue evidence="1">Polyp</tissue>
    </source>
</reference>